<evidence type="ECO:0000313" key="2">
    <source>
        <dbReference type="EMBL" id="CAF4033041.1"/>
    </source>
</evidence>
<gene>
    <name evidence="2" type="ORF">OXD698_LOCUS31424</name>
</gene>
<comment type="caution">
    <text evidence="2">The sequence shown here is derived from an EMBL/GenBank/DDBJ whole genome shotgun (WGS) entry which is preliminary data.</text>
</comment>
<name>A0A819QLR0_9BILA</name>
<reference evidence="2" key="1">
    <citation type="submission" date="2021-02" db="EMBL/GenBank/DDBJ databases">
        <authorList>
            <person name="Nowell W R."/>
        </authorList>
    </citation>
    <scope>NUCLEOTIDE SEQUENCE</scope>
</reference>
<proteinExistence type="predicted"/>
<keyword evidence="1" id="KW-0472">Membrane</keyword>
<dbReference type="EMBL" id="CAJOAZ010003879">
    <property type="protein sequence ID" value="CAF4033041.1"/>
    <property type="molecule type" value="Genomic_DNA"/>
</dbReference>
<evidence type="ECO:0000256" key="1">
    <source>
        <dbReference type="SAM" id="Phobius"/>
    </source>
</evidence>
<evidence type="ECO:0000313" key="3">
    <source>
        <dbReference type="Proteomes" id="UP000663844"/>
    </source>
</evidence>
<protein>
    <submittedName>
        <fullName evidence="2">Uncharacterized protein</fullName>
    </submittedName>
</protein>
<dbReference type="AlphaFoldDB" id="A0A819QLR0"/>
<sequence length="92" mass="10425">MSSYSSYNTYSNSIEYYYNPYNYSTYYPAVDGTTTRFYYVDGETETERRSKSEIARRVLIMVNFVVGIVNFVSPVQIPVIGSSPTVGIAAIE</sequence>
<accession>A0A819QLR0</accession>
<organism evidence="2 3">
    <name type="scientific">Adineta steineri</name>
    <dbReference type="NCBI Taxonomy" id="433720"/>
    <lineage>
        <taxon>Eukaryota</taxon>
        <taxon>Metazoa</taxon>
        <taxon>Spiralia</taxon>
        <taxon>Gnathifera</taxon>
        <taxon>Rotifera</taxon>
        <taxon>Eurotatoria</taxon>
        <taxon>Bdelloidea</taxon>
        <taxon>Adinetida</taxon>
        <taxon>Adinetidae</taxon>
        <taxon>Adineta</taxon>
    </lineage>
</organism>
<keyword evidence="1" id="KW-0812">Transmembrane</keyword>
<feature type="transmembrane region" description="Helical" evidence="1">
    <location>
        <begin position="58"/>
        <end position="77"/>
    </location>
</feature>
<keyword evidence="1" id="KW-1133">Transmembrane helix</keyword>
<dbReference type="Proteomes" id="UP000663844">
    <property type="component" value="Unassembled WGS sequence"/>
</dbReference>